<protein>
    <submittedName>
        <fullName evidence="2">Uncharacterized protein</fullName>
    </submittedName>
</protein>
<organism evidence="2 3">
    <name type="scientific">Winogradskyella maritima</name>
    <dbReference type="NCBI Taxonomy" id="1517766"/>
    <lineage>
        <taxon>Bacteria</taxon>
        <taxon>Pseudomonadati</taxon>
        <taxon>Bacteroidota</taxon>
        <taxon>Flavobacteriia</taxon>
        <taxon>Flavobacteriales</taxon>
        <taxon>Flavobacteriaceae</taxon>
        <taxon>Winogradskyella</taxon>
    </lineage>
</organism>
<name>A0ABV8AH83_9FLAO</name>
<feature type="transmembrane region" description="Helical" evidence="1">
    <location>
        <begin position="33"/>
        <end position="50"/>
    </location>
</feature>
<keyword evidence="1" id="KW-0812">Transmembrane</keyword>
<dbReference type="EMBL" id="JBHSAT010000004">
    <property type="protein sequence ID" value="MFC3877099.1"/>
    <property type="molecule type" value="Genomic_DNA"/>
</dbReference>
<evidence type="ECO:0000313" key="2">
    <source>
        <dbReference type="EMBL" id="MFC3877099.1"/>
    </source>
</evidence>
<feature type="transmembrane region" description="Helical" evidence="1">
    <location>
        <begin position="57"/>
        <end position="77"/>
    </location>
</feature>
<dbReference type="Proteomes" id="UP001595812">
    <property type="component" value="Unassembled WGS sequence"/>
</dbReference>
<dbReference type="RefSeq" id="WP_386098738.1">
    <property type="nucleotide sequence ID" value="NZ_JBHSAT010000004.1"/>
</dbReference>
<gene>
    <name evidence="2" type="ORF">ACFOSX_07620</name>
</gene>
<evidence type="ECO:0000256" key="1">
    <source>
        <dbReference type="SAM" id="Phobius"/>
    </source>
</evidence>
<evidence type="ECO:0000313" key="3">
    <source>
        <dbReference type="Proteomes" id="UP001595812"/>
    </source>
</evidence>
<sequence length="119" mass="14121">MKAFKFYEKYVPYLYFLMIIPYWFTIVNKTEGITAYPIFLLAIPFIWQLLKPSRMINFYLGLTFTCSSAYLIIMYLFDNLNLVEVNTTIDNILLFSGVMIVTNFFMSLWIIKSSLNPEF</sequence>
<accession>A0ABV8AH83</accession>
<proteinExistence type="predicted"/>
<feature type="transmembrane region" description="Helical" evidence="1">
    <location>
        <begin position="92"/>
        <end position="111"/>
    </location>
</feature>
<reference evidence="3" key="1">
    <citation type="journal article" date="2019" name="Int. J. Syst. Evol. Microbiol.">
        <title>The Global Catalogue of Microorganisms (GCM) 10K type strain sequencing project: providing services to taxonomists for standard genome sequencing and annotation.</title>
        <authorList>
            <consortium name="The Broad Institute Genomics Platform"/>
            <consortium name="The Broad Institute Genome Sequencing Center for Infectious Disease"/>
            <person name="Wu L."/>
            <person name="Ma J."/>
        </authorList>
    </citation>
    <scope>NUCLEOTIDE SEQUENCE [LARGE SCALE GENOMIC DNA]</scope>
    <source>
        <strain evidence="3">CECT 8979</strain>
    </source>
</reference>
<comment type="caution">
    <text evidence="2">The sequence shown here is derived from an EMBL/GenBank/DDBJ whole genome shotgun (WGS) entry which is preliminary data.</text>
</comment>
<feature type="transmembrane region" description="Helical" evidence="1">
    <location>
        <begin position="10"/>
        <end position="27"/>
    </location>
</feature>
<keyword evidence="1" id="KW-0472">Membrane</keyword>
<keyword evidence="3" id="KW-1185">Reference proteome</keyword>
<keyword evidence="1" id="KW-1133">Transmembrane helix</keyword>